<keyword evidence="2" id="KW-0548">Nucleotidyltransferase</keyword>
<name>A0A179EXC5_METCM</name>
<proteinExistence type="predicted"/>
<accession>A0A179EXC5</accession>
<dbReference type="Proteomes" id="UP000078397">
    <property type="component" value="Unassembled WGS sequence"/>
</dbReference>
<feature type="region of interest" description="Disordered" evidence="1">
    <location>
        <begin position="595"/>
        <end position="634"/>
    </location>
</feature>
<feature type="compositionally biased region" description="Basic residues" evidence="1">
    <location>
        <begin position="45"/>
        <end position="54"/>
    </location>
</feature>
<organism evidence="2 3">
    <name type="scientific">Pochonia chlamydosporia 170</name>
    <dbReference type="NCBI Taxonomy" id="1380566"/>
    <lineage>
        <taxon>Eukaryota</taxon>
        <taxon>Fungi</taxon>
        <taxon>Dikarya</taxon>
        <taxon>Ascomycota</taxon>
        <taxon>Pezizomycotina</taxon>
        <taxon>Sordariomycetes</taxon>
        <taxon>Hypocreomycetidae</taxon>
        <taxon>Hypocreales</taxon>
        <taxon>Clavicipitaceae</taxon>
        <taxon>Pochonia</taxon>
    </lineage>
</organism>
<keyword evidence="2" id="KW-0695">RNA-directed DNA polymerase</keyword>
<feature type="compositionally biased region" description="Acidic residues" evidence="1">
    <location>
        <begin position="522"/>
        <end position="556"/>
    </location>
</feature>
<feature type="compositionally biased region" description="Basic and acidic residues" evidence="1">
    <location>
        <begin position="615"/>
        <end position="629"/>
    </location>
</feature>
<comment type="caution">
    <text evidence="2">The sequence shown here is derived from an EMBL/GenBank/DDBJ whole genome shotgun (WGS) entry which is preliminary data.</text>
</comment>
<dbReference type="GeneID" id="28853611"/>
<evidence type="ECO:0000313" key="2">
    <source>
        <dbReference type="EMBL" id="OAQ57818.1"/>
    </source>
</evidence>
<dbReference type="GO" id="GO:0003964">
    <property type="term" value="F:RNA-directed DNA polymerase activity"/>
    <property type="evidence" value="ECO:0007669"/>
    <property type="project" value="UniProtKB-KW"/>
</dbReference>
<evidence type="ECO:0000256" key="1">
    <source>
        <dbReference type="SAM" id="MobiDB-lite"/>
    </source>
</evidence>
<feature type="region of interest" description="Disordered" evidence="1">
    <location>
        <begin position="1"/>
        <end position="62"/>
    </location>
</feature>
<dbReference type="AlphaFoldDB" id="A0A179EXC5"/>
<gene>
    <name evidence="2" type="ORF">VFPPC_11424</name>
</gene>
<dbReference type="RefSeq" id="XP_018136088.1">
    <property type="nucleotide sequence ID" value="XM_018289617.1"/>
</dbReference>
<feature type="compositionally biased region" description="Polar residues" evidence="1">
    <location>
        <begin position="491"/>
        <end position="503"/>
    </location>
</feature>
<dbReference type="OrthoDB" id="4869984at2759"/>
<dbReference type="KEGG" id="pchm:VFPPC_11424"/>
<keyword evidence="3" id="KW-1185">Reference proteome</keyword>
<feature type="region of interest" description="Disordered" evidence="1">
    <location>
        <begin position="477"/>
        <end position="574"/>
    </location>
</feature>
<dbReference type="EMBL" id="LSBJ02000015">
    <property type="protein sequence ID" value="OAQ57818.1"/>
    <property type="molecule type" value="Genomic_DNA"/>
</dbReference>
<protein>
    <submittedName>
        <fullName evidence="2">Reverse transcriptase</fullName>
    </submittedName>
</protein>
<keyword evidence="2" id="KW-0808">Transferase</keyword>
<sequence length="648" mass="73505">MVISQPATPERSAGAQLDQQHPDSFHLRARQHSPTRSLTAYDRDRRHRRNRRPNKGTQDSTTNRFARLAEEDGATQMLTPVFDLEAETEELKTQKERLDIRAEVLRTYAEAITACTRKFTTGYGLQLANEFQNTLLRHWNQFVRAEEPDKQSYAASAGRQRTDKLVSFANIAENASRQAPGDVHGQPHCRQNTTIGDRTDRRVLLLLKSGSSFFQKGLQIRLALKDKLAIASQDIQDIKPTNTGWAIVARNEKIQQLILEKQNEWGPCIDLDIAEKQIPWHTYLIKNFPKTIHSWDGTLLDFETTIEEEIEAQTGQKPERWHVSQKPNNEDPSKATLVILFLKPLNNNFRLLGQGSHSFKLTKPKKLSQCTHCWNFHPPTRCIATKVCVRCGVRDNVHRADSCCNTPKCANCYGAHEANYENCFARPQKLRGSFQKLSKTQLIYARQLGQEDFKRKNNTQQTDSDQLPLVEEGDEDARLQQDAEMSGTEPIHTTQVPETNSVNIVDHEGREVGTPGEWGSEKDDEETEEDAAEGEEAEEEVEEEEEEVEAEEDIEEALPPPAQSYPTGTNTKQDQHVIPKLHFYITGKGNPYFAIKKQFRPQPGTDDIEPPSEATAREPPAKPHPEKSLKYVHLGGLQPLTRPLAALH</sequence>
<reference evidence="2 3" key="1">
    <citation type="journal article" date="2016" name="PLoS Pathog.">
        <title>Biosynthesis of antibiotic leucinostatins in bio-control fungus Purpureocillium lilacinum and their inhibition on phytophthora revealed by genome mining.</title>
        <authorList>
            <person name="Wang G."/>
            <person name="Liu Z."/>
            <person name="Lin R."/>
            <person name="Li E."/>
            <person name="Mao Z."/>
            <person name="Ling J."/>
            <person name="Yang Y."/>
            <person name="Yin W.B."/>
            <person name="Xie B."/>
        </authorList>
    </citation>
    <scope>NUCLEOTIDE SEQUENCE [LARGE SCALE GENOMIC DNA]</scope>
    <source>
        <strain evidence="2">170</strain>
    </source>
</reference>
<evidence type="ECO:0000313" key="3">
    <source>
        <dbReference type="Proteomes" id="UP000078397"/>
    </source>
</evidence>